<feature type="region of interest" description="Disordered" evidence="1">
    <location>
        <begin position="1"/>
        <end position="72"/>
    </location>
</feature>
<keyword evidence="3" id="KW-1185">Reference proteome</keyword>
<feature type="compositionally biased region" description="Acidic residues" evidence="1">
    <location>
        <begin position="14"/>
        <end position="24"/>
    </location>
</feature>
<name>A0AAV7L8G3_PLEWA</name>
<evidence type="ECO:0000256" key="1">
    <source>
        <dbReference type="SAM" id="MobiDB-lite"/>
    </source>
</evidence>
<gene>
    <name evidence="2" type="ORF">NDU88_000472</name>
</gene>
<dbReference type="Proteomes" id="UP001066276">
    <property type="component" value="Chromosome 11"/>
</dbReference>
<comment type="caution">
    <text evidence="2">The sequence shown here is derived from an EMBL/GenBank/DDBJ whole genome shotgun (WGS) entry which is preliminary data.</text>
</comment>
<proteinExistence type="predicted"/>
<dbReference type="EMBL" id="JANPWB010000015">
    <property type="protein sequence ID" value="KAJ1087292.1"/>
    <property type="molecule type" value="Genomic_DNA"/>
</dbReference>
<accession>A0AAV7L8G3</accession>
<dbReference type="AlphaFoldDB" id="A0AAV7L8G3"/>
<feature type="compositionally biased region" description="Basic and acidic residues" evidence="1">
    <location>
        <begin position="128"/>
        <end position="141"/>
    </location>
</feature>
<protein>
    <submittedName>
        <fullName evidence="2">Uncharacterized protein</fullName>
    </submittedName>
</protein>
<evidence type="ECO:0000313" key="3">
    <source>
        <dbReference type="Proteomes" id="UP001066276"/>
    </source>
</evidence>
<evidence type="ECO:0000313" key="2">
    <source>
        <dbReference type="EMBL" id="KAJ1087292.1"/>
    </source>
</evidence>
<organism evidence="2 3">
    <name type="scientific">Pleurodeles waltl</name>
    <name type="common">Iberian ribbed newt</name>
    <dbReference type="NCBI Taxonomy" id="8319"/>
    <lineage>
        <taxon>Eukaryota</taxon>
        <taxon>Metazoa</taxon>
        <taxon>Chordata</taxon>
        <taxon>Craniata</taxon>
        <taxon>Vertebrata</taxon>
        <taxon>Euteleostomi</taxon>
        <taxon>Amphibia</taxon>
        <taxon>Batrachia</taxon>
        <taxon>Caudata</taxon>
        <taxon>Salamandroidea</taxon>
        <taxon>Salamandridae</taxon>
        <taxon>Pleurodelinae</taxon>
        <taxon>Pleurodeles</taxon>
    </lineage>
</organism>
<reference evidence="2" key="1">
    <citation type="journal article" date="2022" name="bioRxiv">
        <title>Sequencing and chromosome-scale assembly of the giantPleurodeles waltlgenome.</title>
        <authorList>
            <person name="Brown T."/>
            <person name="Elewa A."/>
            <person name="Iarovenko S."/>
            <person name="Subramanian E."/>
            <person name="Araus A.J."/>
            <person name="Petzold A."/>
            <person name="Susuki M."/>
            <person name="Suzuki K.-i.T."/>
            <person name="Hayashi T."/>
            <person name="Toyoda A."/>
            <person name="Oliveira C."/>
            <person name="Osipova E."/>
            <person name="Leigh N.D."/>
            <person name="Simon A."/>
            <person name="Yun M.H."/>
        </authorList>
    </citation>
    <scope>NUCLEOTIDE SEQUENCE</scope>
    <source>
        <strain evidence="2">20211129_DDA</strain>
        <tissue evidence="2">Liver</tissue>
    </source>
</reference>
<sequence length="141" mass="16290">MEVKEIQAPQTPELQEEEEEVFLDEDQKHADLYQAFDDGEYDEQQREDVETYSPEESVESDPSKPSSPADHGMYNVVIKKMADRFNVQLEEDKPQARVWAWDVMPKKEEVTTTGTSDKQGVRRAAAVLRRDRGCRENSSDH</sequence>
<feature type="region of interest" description="Disordered" evidence="1">
    <location>
        <begin position="108"/>
        <end position="141"/>
    </location>
</feature>